<dbReference type="EMBL" id="CP158487">
    <property type="protein sequence ID" value="XDN89639.1"/>
    <property type="molecule type" value="Genomic_DNA"/>
</dbReference>
<dbReference type="RefSeq" id="WP_369000216.1">
    <property type="nucleotide sequence ID" value="NZ_CP158487.1"/>
</dbReference>
<name>A0AB39J718_9BACT</name>
<evidence type="ECO:0008006" key="2">
    <source>
        <dbReference type="Google" id="ProtNLM"/>
    </source>
</evidence>
<gene>
    <name evidence="1" type="ORF">TM074_02935</name>
</gene>
<dbReference type="Gene3D" id="3.40.50.150">
    <property type="entry name" value="Vaccinia Virus protein VP39"/>
    <property type="match status" value="1"/>
</dbReference>
<dbReference type="SUPFAM" id="SSF53335">
    <property type="entry name" value="S-adenosyl-L-methionine-dependent methyltransferases"/>
    <property type="match status" value="1"/>
</dbReference>
<evidence type="ECO:0000313" key="1">
    <source>
        <dbReference type="EMBL" id="XDN89639.1"/>
    </source>
</evidence>
<dbReference type="AlphaFoldDB" id="A0AB39J718"/>
<accession>A0AB39J718</accession>
<sequence>MEKFGNNCGGREFVDGFDVEANEKINREIVDLRAQGYKVRVGEKNGPAYDNPEKIEKVYSYLERGGRELREVRNRFIRSNMGGAAVADVVSKIPFISKLADSWNKELDGFLEPYRDELLYGEEETDAQPWHKQRGSASTFLSIGLAFSLAVIEGGKLAFPGRYPTMSGPIDESLFDEKIDGMPLRYMMIKAEVANHDKTQQEATQAVDERINNVREFINAPVTPKFAEVIKYCMDSLGIRERGDLVKKITIDHILDIDVRNENRSIDDMLVMSFGCGTGLPTLQILKELKEETGQAPTAILIDQDPLALAAAQNLAKKMGLENNVEIHCHRLFSKFGRPLGLKKVLKGRQVDVMEDSGLREYLPDMVHKKLTEESWGFLRDGGLMITGNMNANRPQKDFLHGLMGWTPNVIMRPIARSLKLLQAAGVSKDNITANITASGVYSVFAVEKPDKML</sequence>
<reference evidence="1" key="1">
    <citation type="submission" date="2024-06" db="EMBL/GenBank/DDBJ databases">
        <authorList>
            <person name="Atkinson C."/>
            <person name="McLean J."/>
            <person name="Gallagher L."/>
            <person name="Bor B."/>
            <person name="Mougous J."/>
        </authorList>
    </citation>
    <scope>NUCLEOTIDE SEQUENCE</scope>
    <source>
        <strain evidence="1">TM7-074</strain>
    </source>
</reference>
<proteinExistence type="predicted"/>
<protein>
    <recommendedName>
        <fullName evidence="2">Methyltransferase domain-containing protein</fullName>
    </recommendedName>
</protein>
<organism evidence="1">
    <name type="scientific">Candidatus Nanosynbacter sp. TM7-074</name>
    <dbReference type="NCBI Taxonomy" id="3158573"/>
    <lineage>
        <taxon>Bacteria</taxon>
        <taxon>Candidatus Saccharimonadota</taxon>
        <taxon>Candidatus Saccharimonadia</taxon>
        <taxon>Candidatus Nanosynbacterales</taxon>
        <taxon>Candidatus Nanosynbacteraceae</taxon>
        <taxon>Candidatus Nanosynbacter</taxon>
    </lineage>
</organism>
<dbReference type="InterPro" id="IPR029063">
    <property type="entry name" value="SAM-dependent_MTases_sf"/>
</dbReference>